<keyword evidence="2 8" id="KW-0326">Glycosidase</keyword>
<dbReference type="AlphaFoldDB" id="A0A7W9F0G5"/>
<dbReference type="Pfam" id="PF17137">
    <property type="entry name" value="DUF5110"/>
    <property type="match status" value="1"/>
</dbReference>
<dbReference type="InterPro" id="IPR006311">
    <property type="entry name" value="TAT_signal"/>
</dbReference>
<dbReference type="InterPro" id="IPR048395">
    <property type="entry name" value="Glyco_hydro_31_C"/>
</dbReference>
<feature type="domain" description="Glycosyl hydrolase family 31 C-terminal" evidence="7">
    <location>
        <begin position="612"/>
        <end position="699"/>
    </location>
</feature>
<dbReference type="SUPFAM" id="SSF74650">
    <property type="entry name" value="Galactose mutarotase-like"/>
    <property type="match status" value="1"/>
</dbReference>
<dbReference type="InterPro" id="IPR011013">
    <property type="entry name" value="Gal_mutarotase_sf_dom"/>
</dbReference>
<comment type="similarity">
    <text evidence="1 2">Belongs to the glycosyl hydrolase 31 family.</text>
</comment>
<reference evidence="8 9" key="1">
    <citation type="submission" date="2020-08" db="EMBL/GenBank/DDBJ databases">
        <title>Genomic Encyclopedia of Type Strains, Phase IV (KMG-IV): sequencing the most valuable type-strain genomes for metagenomic binning, comparative biology and taxonomic classification.</title>
        <authorList>
            <person name="Goeker M."/>
        </authorList>
    </citation>
    <scope>NUCLEOTIDE SEQUENCE [LARGE SCALE GENOMIC DNA]</scope>
    <source>
        <strain evidence="8 9">DSM 103336</strain>
    </source>
</reference>
<evidence type="ECO:0000313" key="9">
    <source>
        <dbReference type="Proteomes" id="UP000546701"/>
    </source>
</evidence>
<dbReference type="PANTHER" id="PTHR43863">
    <property type="entry name" value="HYDROLASE, PUTATIVE (AFU_ORTHOLOGUE AFUA_1G03140)-RELATED"/>
    <property type="match status" value="1"/>
</dbReference>
<dbReference type="SUPFAM" id="SSF51445">
    <property type="entry name" value="(Trans)glycosidases"/>
    <property type="match status" value="1"/>
</dbReference>
<evidence type="ECO:0000313" key="8">
    <source>
        <dbReference type="EMBL" id="MBB5728326.1"/>
    </source>
</evidence>
<dbReference type="Pfam" id="PF01055">
    <property type="entry name" value="Glyco_hydro_31_2nd"/>
    <property type="match status" value="1"/>
</dbReference>
<dbReference type="SUPFAM" id="SSF51011">
    <property type="entry name" value="Glycosyl hydrolase domain"/>
    <property type="match status" value="1"/>
</dbReference>
<dbReference type="Gene3D" id="3.20.20.80">
    <property type="entry name" value="Glycosidases"/>
    <property type="match status" value="1"/>
</dbReference>
<dbReference type="GO" id="GO:0061634">
    <property type="term" value="F:alpha-D-xyloside xylohydrolase"/>
    <property type="evidence" value="ECO:0007669"/>
    <property type="project" value="UniProtKB-EC"/>
</dbReference>
<evidence type="ECO:0000256" key="1">
    <source>
        <dbReference type="ARBA" id="ARBA00007806"/>
    </source>
</evidence>
<evidence type="ECO:0000259" key="7">
    <source>
        <dbReference type="Pfam" id="PF21365"/>
    </source>
</evidence>
<dbReference type="Pfam" id="PF21365">
    <property type="entry name" value="Glyco_hydro_31_3rd"/>
    <property type="match status" value="1"/>
</dbReference>
<evidence type="ECO:0000256" key="3">
    <source>
        <dbReference type="SAM" id="SignalP"/>
    </source>
</evidence>
<dbReference type="EC" id="3.2.1.177" evidence="8"/>
<dbReference type="PANTHER" id="PTHR43863:SF2">
    <property type="entry name" value="MALTASE-GLUCOAMYLASE"/>
    <property type="match status" value="1"/>
</dbReference>
<feature type="domain" description="Glycoside hydrolase family 31 TIM barrel" evidence="4">
    <location>
        <begin position="264"/>
        <end position="603"/>
    </location>
</feature>
<comment type="caution">
    <text evidence="8">The sequence shown here is derived from an EMBL/GenBank/DDBJ whole genome shotgun (WGS) entry which is preliminary data.</text>
</comment>
<dbReference type="InterPro" id="IPR013780">
    <property type="entry name" value="Glyco_hydro_b"/>
</dbReference>
<evidence type="ECO:0000259" key="6">
    <source>
        <dbReference type="Pfam" id="PF17137"/>
    </source>
</evidence>
<dbReference type="GO" id="GO:0030246">
    <property type="term" value="F:carbohydrate binding"/>
    <property type="evidence" value="ECO:0007669"/>
    <property type="project" value="InterPro"/>
</dbReference>
<feature type="domain" description="Glycoside hydrolase family 31 N-terminal" evidence="5">
    <location>
        <begin position="43"/>
        <end position="219"/>
    </location>
</feature>
<dbReference type="Proteomes" id="UP000546701">
    <property type="component" value="Unassembled WGS sequence"/>
</dbReference>
<dbReference type="InterPro" id="IPR051816">
    <property type="entry name" value="Glycosyl_Hydrolase_31"/>
</dbReference>
<keyword evidence="9" id="KW-1185">Reference proteome</keyword>
<dbReference type="EMBL" id="JACIJR010000002">
    <property type="protein sequence ID" value="MBB5728326.1"/>
    <property type="molecule type" value="Genomic_DNA"/>
</dbReference>
<feature type="domain" description="DUF5110" evidence="6">
    <location>
        <begin position="718"/>
        <end position="758"/>
    </location>
</feature>
<sequence length="783" mass="85821">MSITKRRRMLTLAGASLLATLATVPALAEPMATLDRNGSLVAVEPYAPNIVRVTIALDRTLANAAPGPGPNAQSNAAGWTRRSDTTGDIFASSGMTLTVNAQPWPKAPSQMERYFAPSLPPVSLSIADGAGRVLTRMDGWEMAPHTVNGEKTFRVGASFADTPDTHYYGLGQNQEGTLDLRGRTIDCRHNYDAPAGETVCVPFMVTNKGYGIVWDNPSALTVSPGLHNGTHFQSNVGERVSFFLITGATTDALYAGYAQLTGRTPLPPKAAFGLIQSKARYETQAELLGIADGYRSRGYPLDIMVLDWFHWTRMGQLDIDRTYFPDPKGMNDKLRAMGMHSIISVWPRFERESRYYNMLAAKGWLLKDHDGNVVDGLPIRADRAGALIDSTNPDARAWYWQTIRDNIASQGFEWYWLDETEPDLVPDGNLFSIGSGDRYHNLFPLVHTSGVADGSARDRPNLRNLILSRAAYLGTQRNGGLFWSSDIKSTWEAYRRQIPTGLGFTASGHAYWGSDIGGWQWPSGPAAARPVLLDPAGATAMAPDYRDYPELFTRWFAYSVFTPTLRIHGQRPGTAVWEYGKAAEPVIADFLKLRYALMPYLYAMGRHTYDTGAPFMRALFMDFPADPAAATIGDQYMFGPAFLVAPVTEQGQTSRPVYLPAGADWYDYWTNRKYTGGQTVTVAAPIDKIPLFVRAGSIVPIGAPVMSTATRQPLESVMVYPGRDTSFALYDDEGVTNAYRQGGQSATLRWDDRTGRLTASGRLPTGQALPGLVKVIQPAAGAN</sequence>
<feature type="signal peptide" evidence="3">
    <location>
        <begin position="1"/>
        <end position="28"/>
    </location>
</feature>
<evidence type="ECO:0000259" key="4">
    <source>
        <dbReference type="Pfam" id="PF01055"/>
    </source>
</evidence>
<dbReference type="InterPro" id="IPR033403">
    <property type="entry name" value="DUF5110"/>
</dbReference>
<dbReference type="CDD" id="cd14752">
    <property type="entry name" value="GH31_N"/>
    <property type="match status" value="1"/>
</dbReference>
<keyword evidence="3" id="KW-0732">Signal</keyword>
<dbReference type="Pfam" id="PF13802">
    <property type="entry name" value="Gal_mutarotas_2"/>
    <property type="match status" value="1"/>
</dbReference>
<dbReference type="InterPro" id="IPR017853">
    <property type="entry name" value="GH"/>
</dbReference>
<name>A0A7W9F0G5_9SPHN</name>
<keyword evidence="2 8" id="KW-0378">Hydrolase</keyword>
<proteinExistence type="inferred from homology"/>
<dbReference type="InterPro" id="IPR025887">
    <property type="entry name" value="Glyco_hydro_31_N_dom"/>
</dbReference>
<dbReference type="InterPro" id="IPR000322">
    <property type="entry name" value="Glyco_hydro_31_TIM"/>
</dbReference>
<organism evidence="8 9">
    <name type="scientific">Sphingomonas prati</name>
    <dbReference type="NCBI Taxonomy" id="1843237"/>
    <lineage>
        <taxon>Bacteria</taxon>
        <taxon>Pseudomonadati</taxon>
        <taxon>Pseudomonadota</taxon>
        <taxon>Alphaproteobacteria</taxon>
        <taxon>Sphingomonadales</taxon>
        <taxon>Sphingomonadaceae</taxon>
        <taxon>Sphingomonas</taxon>
    </lineage>
</organism>
<dbReference type="Gene3D" id="2.60.40.1760">
    <property type="entry name" value="glycosyl hydrolase (family 31)"/>
    <property type="match status" value="1"/>
</dbReference>
<feature type="chain" id="PRO_5030926560" evidence="3">
    <location>
        <begin position="29"/>
        <end position="783"/>
    </location>
</feature>
<dbReference type="Gene3D" id="2.60.40.1180">
    <property type="entry name" value="Golgi alpha-mannosidase II"/>
    <property type="match status" value="2"/>
</dbReference>
<protein>
    <submittedName>
        <fullName evidence="8">Alpha-D-xyloside xylohydrolase</fullName>
        <ecNumber evidence="8">3.2.1.177</ecNumber>
    </submittedName>
</protein>
<dbReference type="GO" id="GO:0005975">
    <property type="term" value="P:carbohydrate metabolic process"/>
    <property type="evidence" value="ECO:0007669"/>
    <property type="project" value="InterPro"/>
</dbReference>
<evidence type="ECO:0000259" key="5">
    <source>
        <dbReference type="Pfam" id="PF13802"/>
    </source>
</evidence>
<dbReference type="CDD" id="cd06591">
    <property type="entry name" value="GH31_xylosidase_XylS"/>
    <property type="match status" value="1"/>
</dbReference>
<accession>A0A7W9F0G5</accession>
<dbReference type="PROSITE" id="PS51318">
    <property type="entry name" value="TAT"/>
    <property type="match status" value="1"/>
</dbReference>
<gene>
    <name evidence="8" type="ORF">FHS99_000796</name>
</gene>
<evidence type="ECO:0000256" key="2">
    <source>
        <dbReference type="RuleBase" id="RU361185"/>
    </source>
</evidence>